<dbReference type="AlphaFoldDB" id="A0A2P5CPJ5"/>
<proteinExistence type="predicted"/>
<protein>
    <recommendedName>
        <fullName evidence="1">Putative plant transposon protein domain-containing protein</fullName>
    </recommendedName>
</protein>
<feature type="domain" description="Putative plant transposon protein" evidence="1">
    <location>
        <begin position="11"/>
        <end position="168"/>
    </location>
</feature>
<name>A0A2P5CPJ5_TREOI</name>
<evidence type="ECO:0000313" key="2">
    <source>
        <dbReference type="EMBL" id="PON62958.1"/>
    </source>
</evidence>
<keyword evidence="3" id="KW-1185">Reference proteome</keyword>
<dbReference type="InParanoid" id="A0A2P5CPJ5"/>
<organism evidence="2 3">
    <name type="scientific">Trema orientale</name>
    <name type="common">Charcoal tree</name>
    <name type="synonym">Celtis orientalis</name>
    <dbReference type="NCBI Taxonomy" id="63057"/>
    <lineage>
        <taxon>Eukaryota</taxon>
        <taxon>Viridiplantae</taxon>
        <taxon>Streptophyta</taxon>
        <taxon>Embryophyta</taxon>
        <taxon>Tracheophyta</taxon>
        <taxon>Spermatophyta</taxon>
        <taxon>Magnoliopsida</taxon>
        <taxon>eudicotyledons</taxon>
        <taxon>Gunneridae</taxon>
        <taxon>Pentapetalae</taxon>
        <taxon>rosids</taxon>
        <taxon>fabids</taxon>
        <taxon>Rosales</taxon>
        <taxon>Cannabaceae</taxon>
        <taxon>Trema</taxon>
    </lineage>
</organism>
<dbReference type="OrthoDB" id="1436991at2759"/>
<dbReference type="EMBL" id="JXTC01000342">
    <property type="protein sequence ID" value="PON62958.1"/>
    <property type="molecule type" value="Genomic_DNA"/>
</dbReference>
<dbReference type="InterPro" id="IPR046796">
    <property type="entry name" value="Transposase_32_dom"/>
</dbReference>
<evidence type="ECO:0000259" key="1">
    <source>
        <dbReference type="Pfam" id="PF20167"/>
    </source>
</evidence>
<dbReference type="Pfam" id="PF20167">
    <property type="entry name" value="Transposase_32"/>
    <property type="match status" value="1"/>
</dbReference>
<sequence length="185" mass="20984">MDGLIAMFIIKRSWQTFIERLDLVMIPTVQEFCANAKADHEDYKVFVRIKTVSFSAKAISDYNGLPDFEEDEYTQYLAEELDYDSIVTQMCIPGIRAWFSFICANLMPTSYQTMVTKERAVLLDTIVTERSIDVRKVIKDLILHTIQASTIGGLTHPSLITALCVKVGSQTQAKISWGFHCFPEA</sequence>
<gene>
    <name evidence="2" type="ORF">TorRG33x02_277840</name>
</gene>
<dbReference type="Proteomes" id="UP000237000">
    <property type="component" value="Unassembled WGS sequence"/>
</dbReference>
<accession>A0A2P5CPJ5</accession>
<evidence type="ECO:0000313" key="3">
    <source>
        <dbReference type="Proteomes" id="UP000237000"/>
    </source>
</evidence>
<reference evidence="3" key="1">
    <citation type="submission" date="2016-06" db="EMBL/GenBank/DDBJ databases">
        <title>Parallel loss of symbiosis genes in relatives of nitrogen-fixing non-legume Parasponia.</title>
        <authorList>
            <person name="Van Velzen R."/>
            <person name="Holmer R."/>
            <person name="Bu F."/>
            <person name="Rutten L."/>
            <person name="Van Zeijl A."/>
            <person name="Liu W."/>
            <person name="Santuari L."/>
            <person name="Cao Q."/>
            <person name="Sharma T."/>
            <person name="Shen D."/>
            <person name="Roswanjaya Y."/>
            <person name="Wardhani T."/>
            <person name="Kalhor M.S."/>
            <person name="Jansen J."/>
            <person name="Van den Hoogen J."/>
            <person name="Gungor B."/>
            <person name="Hartog M."/>
            <person name="Hontelez J."/>
            <person name="Verver J."/>
            <person name="Yang W.-C."/>
            <person name="Schijlen E."/>
            <person name="Repin R."/>
            <person name="Schilthuizen M."/>
            <person name="Schranz E."/>
            <person name="Heidstra R."/>
            <person name="Miyata K."/>
            <person name="Fedorova E."/>
            <person name="Kohlen W."/>
            <person name="Bisseling T."/>
            <person name="Smit S."/>
            <person name="Geurts R."/>
        </authorList>
    </citation>
    <scope>NUCLEOTIDE SEQUENCE [LARGE SCALE GENOMIC DNA]</scope>
    <source>
        <strain evidence="3">cv. RG33-2</strain>
    </source>
</reference>
<comment type="caution">
    <text evidence="2">The sequence shown here is derived from an EMBL/GenBank/DDBJ whole genome shotgun (WGS) entry which is preliminary data.</text>
</comment>